<dbReference type="Proteomes" id="UP000827986">
    <property type="component" value="Unassembled WGS sequence"/>
</dbReference>
<gene>
    <name evidence="2" type="ORF">KIL84_017838</name>
</gene>
<feature type="region of interest" description="Disordered" evidence="1">
    <location>
        <begin position="1"/>
        <end position="35"/>
    </location>
</feature>
<feature type="compositionally biased region" description="Polar residues" evidence="1">
    <location>
        <begin position="22"/>
        <end position="33"/>
    </location>
</feature>
<dbReference type="EMBL" id="JAHDVG010000482">
    <property type="protein sequence ID" value="KAH1173999.1"/>
    <property type="molecule type" value="Genomic_DNA"/>
</dbReference>
<evidence type="ECO:0000313" key="2">
    <source>
        <dbReference type="EMBL" id="KAH1173999.1"/>
    </source>
</evidence>
<comment type="caution">
    <text evidence="2">The sequence shown here is derived from an EMBL/GenBank/DDBJ whole genome shotgun (WGS) entry which is preliminary data.</text>
</comment>
<evidence type="ECO:0000256" key="1">
    <source>
        <dbReference type="SAM" id="MobiDB-lite"/>
    </source>
</evidence>
<dbReference type="AlphaFoldDB" id="A0A9D4AXW5"/>
<feature type="compositionally biased region" description="Basic and acidic residues" evidence="1">
    <location>
        <begin position="1"/>
        <end position="18"/>
    </location>
</feature>
<organism evidence="2 3">
    <name type="scientific">Mauremys mutica</name>
    <name type="common">yellowpond turtle</name>
    <dbReference type="NCBI Taxonomy" id="74926"/>
    <lineage>
        <taxon>Eukaryota</taxon>
        <taxon>Metazoa</taxon>
        <taxon>Chordata</taxon>
        <taxon>Craniata</taxon>
        <taxon>Vertebrata</taxon>
        <taxon>Euteleostomi</taxon>
        <taxon>Archelosauria</taxon>
        <taxon>Testudinata</taxon>
        <taxon>Testudines</taxon>
        <taxon>Cryptodira</taxon>
        <taxon>Durocryptodira</taxon>
        <taxon>Testudinoidea</taxon>
        <taxon>Geoemydidae</taxon>
        <taxon>Geoemydinae</taxon>
        <taxon>Mauremys</taxon>
    </lineage>
</organism>
<proteinExistence type="predicted"/>
<accession>A0A9D4AXW5</accession>
<sequence length="152" mass="17412">MEKEPAVDDIVKTSEVGKRGGNVSNKPHNSQVAVTHMEKEECVVSRVSSSHPGDFDDMVMEDDEDREWFLKSVDYHTVVFKEFVDTFPFIKHVNSFHGTMFVIPSKKDVAYYVEASYYSSIQHLVESINKNVVKDPEKPKVSIIYHVVTRSK</sequence>
<reference evidence="2" key="1">
    <citation type="submission" date="2021-09" db="EMBL/GenBank/DDBJ databases">
        <title>The genome of Mauremys mutica provides insights into the evolution of semi-aquatic lifestyle.</title>
        <authorList>
            <person name="Gong S."/>
            <person name="Gao Y."/>
        </authorList>
    </citation>
    <scope>NUCLEOTIDE SEQUENCE</scope>
    <source>
        <strain evidence="2">MM-2020</strain>
        <tissue evidence="2">Muscle</tissue>
    </source>
</reference>
<evidence type="ECO:0000313" key="3">
    <source>
        <dbReference type="Proteomes" id="UP000827986"/>
    </source>
</evidence>
<keyword evidence="3" id="KW-1185">Reference proteome</keyword>
<protein>
    <submittedName>
        <fullName evidence="2">Uncharacterized protein</fullName>
    </submittedName>
</protein>
<name>A0A9D4AXW5_9SAUR</name>